<dbReference type="Proteomes" id="UP000184517">
    <property type="component" value="Unassembled WGS sequence"/>
</dbReference>
<gene>
    <name evidence="2" type="ORF">SAMN02745753_02161</name>
</gene>
<dbReference type="EMBL" id="FQVF01000009">
    <property type="protein sequence ID" value="SHF54943.1"/>
    <property type="molecule type" value="Genomic_DNA"/>
</dbReference>
<dbReference type="Pfam" id="PF01370">
    <property type="entry name" value="Epimerase"/>
    <property type="match status" value="1"/>
</dbReference>
<dbReference type="RefSeq" id="WP_072839717.1">
    <property type="nucleotide sequence ID" value="NZ_FQVF01000009.1"/>
</dbReference>
<dbReference type="PANTHER" id="PTHR48079">
    <property type="entry name" value="PROTEIN YEEZ"/>
    <property type="match status" value="1"/>
</dbReference>
<reference evidence="3" key="1">
    <citation type="submission" date="2016-11" db="EMBL/GenBank/DDBJ databases">
        <authorList>
            <person name="Varghese N."/>
            <person name="Submissions S."/>
        </authorList>
    </citation>
    <scope>NUCLEOTIDE SEQUENCE [LARGE SCALE GENOMIC DNA]</scope>
    <source>
        <strain evidence="3">DSM 16579</strain>
    </source>
</reference>
<evidence type="ECO:0000313" key="3">
    <source>
        <dbReference type="Proteomes" id="UP000184517"/>
    </source>
</evidence>
<dbReference type="GO" id="GO:0004029">
    <property type="term" value="F:aldehyde dehydrogenase (NAD+) activity"/>
    <property type="evidence" value="ECO:0007669"/>
    <property type="project" value="TreeGrafter"/>
</dbReference>
<accession>A0A1M5CJP7</accession>
<dbReference type="Gene3D" id="3.40.50.720">
    <property type="entry name" value="NAD(P)-binding Rossmann-like Domain"/>
    <property type="match status" value="1"/>
</dbReference>
<dbReference type="PANTHER" id="PTHR48079:SF6">
    <property type="entry name" value="NAD(P)-BINDING DOMAIN-CONTAINING PROTEIN-RELATED"/>
    <property type="match status" value="1"/>
</dbReference>
<proteinExistence type="predicted"/>
<dbReference type="STRING" id="1122206.SAMN02745753_02161"/>
<sequence length="327" mass="36280">MKIFISGVTGYVGRNVARHLAQSHEIVGLSRDKEKAKILKDTSLTFVYGDLHRHALRNELKDCDIVIHTAADTDHKNLSKTQYKTNVDGTAQLLTAAKVAGVKRFIHISTDSVLLTGKPMKNVSEDASYPKKSVGDYSHTKQLAERIALNANCDAFTVIVLRPRFVWGRDDTTAMPQILKAIENQTFSWISGGHYLSSTTHIANLCHAVEASLYRGTPKEIYFISDGDDRPFRETISGLIEAHGLTVPDKNIPGFIPLVIAKLDSLRRRLVPKSSPLPVTFQEYATSAVEVTLDITKAKQDLSYRPIMTFQAGLDELKTTKSTKQLS</sequence>
<organism evidence="2 3">
    <name type="scientific">Marinomonas polaris DSM 16579</name>
    <dbReference type="NCBI Taxonomy" id="1122206"/>
    <lineage>
        <taxon>Bacteria</taxon>
        <taxon>Pseudomonadati</taxon>
        <taxon>Pseudomonadota</taxon>
        <taxon>Gammaproteobacteria</taxon>
        <taxon>Oceanospirillales</taxon>
        <taxon>Oceanospirillaceae</taxon>
        <taxon>Marinomonas</taxon>
    </lineage>
</organism>
<feature type="domain" description="NAD-dependent epimerase/dehydratase" evidence="1">
    <location>
        <begin position="3"/>
        <end position="220"/>
    </location>
</feature>
<dbReference type="InterPro" id="IPR036291">
    <property type="entry name" value="NAD(P)-bd_dom_sf"/>
</dbReference>
<dbReference type="InterPro" id="IPR051783">
    <property type="entry name" value="NAD(P)-dependent_oxidoreduct"/>
</dbReference>
<keyword evidence="3" id="KW-1185">Reference proteome</keyword>
<dbReference type="GO" id="GO:0005737">
    <property type="term" value="C:cytoplasm"/>
    <property type="evidence" value="ECO:0007669"/>
    <property type="project" value="TreeGrafter"/>
</dbReference>
<evidence type="ECO:0000313" key="2">
    <source>
        <dbReference type="EMBL" id="SHF54943.1"/>
    </source>
</evidence>
<dbReference type="SUPFAM" id="SSF51735">
    <property type="entry name" value="NAD(P)-binding Rossmann-fold domains"/>
    <property type="match status" value="1"/>
</dbReference>
<protein>
    <submittedName>
        <fullName evidence="2">Nucleoside-diphosphate-sugar epimerase</fullName>
    </submittedName>
</protein>
<dbReference type="AlphaFoldDB" id="A0A1M5CJP7"/>
<name>A0A1M5CJP7_9GAMM</name>
<evidence type="ECO:0000259" key="1">
    <source>
        <dbReference type="Pfam" id="PF01370"/>
    </source>
</evidence>
<dbReference type="InterPro" id="IPR001509">
    <property type="entry name" value="Epimerase_deHydtase"/>
</dbReference>